<dbReference type="RefSeq" id="XP_044715668.1">
    <property type="nucleotide sequence ID" value="XM_044869319.1"/>
</dbReference>
<proteinExistence type="predicted"/>
<reference evidence="1" key="1">
    <citation type="submission" date="2021-09" db="EMBL/GenBank/DDBJ databases">
        <title>A high-quality genome of the endoparasitic fungus Hirsutella rhossiliensis with a comparison of Hirsutella genomes reveals transposable elements contributing to genome size variation.</title>
        <authorList>
            <person name="Lin R."/>
            <person name="Jiao Y."/>
            <person name="Sun X."/>
            <person name="Ling J."/>
            <person name="Xie B."/>
            <person name="Cheng X."/>
        </authorList>
    </citation>
    <scope>NUCLEOTIDE SEQUENCE</scope>
    <source>
        <strain evidence="1">HR02</strain>
    </source>
</reference>
<dbReference type="GeneID" id="68359977"/>
<dbReference type="PANTHER" id="PTHR48419:SF1">
    <property type="entry name" value="SULFOTRANSFERASE DOMAIN-CONTAINING PROTEIN"/>
    <property type="match status" value="1"/>
</dbReference>
<dbReference type="EMBL" id="JAIZPD010000017">
    <property type="protein sequence ID" value="KAH0958154.1"/>
    <property type="molecule type" value="Genomic_DNA"/>
</dbReference>
<name>A0A9P8MPI8_9HYPO</name>
<sequence>MSTHAASPPLRHYLLSYPRTASNLVVKILHLDSQPSVSSGELDGGYFFMRADDMLIEPHFRTKSVADWTSEERSQVQKCYQGCFDDMRTWLDSQHARGQCVFVKEHTTFLARPEERSRLVLGTGIHGAPLTVEDTAGSTWSDQNFTVLPDEFLQTWLPTFLIRHPALAFPSYYRTIVKMRGNEGAAADDYASFMTSVQWSRQLHDLYLQWRDKLPCSADKRDVWPIVLDADDVISSPDTMTLYCHMLDMDPAKLRFTWDELKQNHLLHMAPCQQVMRSTLLQSTGVIKAKAQSEIDIADEAEKWKTEFGAGAAQRIAKMVREAMPDYEYLRAKRLRADA</sequence>
<dbReference type="PANTHER" id="PTHR48419">
    <property type="entry name" value="SULFOTRANSFERASE DOMAIN-CONTAINING PROTEIN"/>
    <property type="match status" value="1"/>
</dbReference>
<comment type="caution">
    <text evidence="1">The sequence shown here is derived from an EMBL/GenBank/DDBJ whole genome shotgun (WGS) entry which is preliminary data.</text>
</comment>
<keyword evidence="2" id="KW-1185">Reference proteome</keyword>
<accession>A0A9P8MPI8</accession>
<dbReference type="SUPFAM" id="SSF52540">
    <property type="entry name" value="P-loop containing nucleoside triphosphate hydrolases"/>
    <property type="match status" value="1"/>
</dbReference>
<dbReference type="GO" id="GO:0016787">
    <property type="term" value="F:hydrolase activity"/>
    <property type="evidence" value="ECO:0007669"/>
    <property type="project" value="UniProtKB-KW"/>
</dbReference>
<dbReference type="OrthoDB" id="3650366at2759"/>
<organism evidence="1 2">
    <name type="scientific">Hirsutella rhossiliensis</name>
    <dbReference type="NCBI Taxonomy" id="111463"/>
    <lineage>
        <taxon>Eukaryota</taxon>
        <taxon>Fungi</taxon>
        <taxon>Dikarya</taxon>
        <taxon>Ascomycota</taxon>
        <taxon>Pezizomycotina</taxon>
        <taxon>Sordariomycetes</taxon>
        <taxon>Hypocreomycetidae</taxon>
        <taxon>Hypocreales</taxon>
        <taxon>Ophiocordycipitaceae</taxon>
        <taxon>Hirsutella</taxon>
    </lineage>
</organism>
<dbReference type="Proteomes" id="UP000824596">
    <property type="component" value="Unassembled WGS sequence"/>
</dbReference>
<gene>
    <name evidence="1" type="ORF">HRG_10849</name>
</gene>
<keyword evidence="1" id="KW-0378">Hydrolase</keyword>
<protein>
    <submittedName>
        <fullName evidence="1">P-loop containing nucleoside triphosphate hydrolase</fullName>
    </submittedName>
</protein>
<evidence type="ECO:0000313" key="2">
    <source>
        <dbReference type="Proteomes" id="UP000824596"/>
    </source>
</evidence>
<dbReference type="InterPro" id="IPR053226">
    <property type="entry name" value="Pyrrolopyrazine_biosynth_F"/>
</dbReference>
<dbReference type="InterPro" id="IPR027417">
    <property type="entry name" value="P-loop_NTPase"/>
</dbReference>
<evidence type="ECO:0000313" key="1">
    <source>
        <dbReference type="EMBL" id="KAH0958154.1"/>
    </source>
</evidence>
<dbReference type="AlphaFoldDB" id="A0A9P8MPI8"/>